<protein>
    <submittedName>
        <fullName evidence="1">Uncharacterized protein</fullName>
    </submittedName>
</protein>
<sequence>MSAPKRLRVGEPGIMAAAGGDFAHSAGGVLQSPEGPADDVYDVVEPASRDEPLACAARQDTAPVASPRGPESVSPSEVDEPDVAVLPVEDVLSRLAPLQRRRLYGPVGVAEHVEIDTHAERAKLKLDVDHLTKRAKDLLPSPLWPLFHHKALLYRSVKTRVAELRNLLRSNPTRASLKSAELDREQVRHEVRSLYNSQDDFRGFGSVVGFPGMGKTYLMRLLLDSQAAPKPVAPEDAEGTYAKMMSWWMSLPVFVISFNGITPASTDDLLLASVHTKLPAVVRLLYIEMQEAPGAPGFAEFCTAVLENVEKNKLATSTLLALAGSGDSSLSGSPEMPPTLAPGESLPVSGGPVADPAGSVSVTHGPPMAELARSALCSIAREFSVRLCVSSLSEGFIKREMTASGSTPVPIGVLQLVEPGRVAEAVRVVLGDRKKGFQVTSKAGSASVMPSESIGVCLGALSGGHPRTAEILIGAIEKSRDGEPFLGSFMSMLQPESLSLAAASVDILSRYPIVVAVGLLGYEADPSTSVHGDMLWDYVYAQGALTRGVLGRARGRATRSASRSRDPPKAIYNTRLSVSFLLEVINRKALTPRVNTAAGERLQRAAVVDEDIYASLQGVSAALETGFAPVAWERFVFSGLTAVSQARRVCSQKLGKLERDGREQRPLDQLTLLDLFPASPPYVSSVAWLEDATVDASRALAGVRLFSSFSSLLDKNDEELVSFVWQADKTNFPAVDGVLFYLCTGCESRPGPRRGQLVVVFLQMKNKENVTVKKDVIDSALTASKLFKAAADDPSWTSRCAFVVLSCQEQTLQRNVDLGATDLPVLVVDEAGLQATFGPGLHALIRSSAIAFGTQVIDLTRAEFSE</sequence>
<reference evidence="1" key="1">
    <citation type="submission" date="2019-11" db="EMBL/GenBank/DDBJ databases">
        <title>Nori genome reveals adaptations in red seaweeds to the harsh intertidal environment.</title>
        <authorList>
            <person name="Wang D."/>
            <person name="Mao Y."/>
        </authorList>
    </citation>
    <scope>NUCLEOTIDE SEQUENCE</scope>
    <source>
        <tissue evidence="1">Gametophyte</tissue>
    </source>
</reference>
<dbReference type="EMBL" id="CM020620">
    <property type="protein sequence ID" value="KAK1869938.1"/>
    <property type="molecule type" value="Genomic_DNA"/>
</dbReference>
<comment type="caution">
    <text evidence="1">The sequence shown here is derived from an EMBL/GenBank/DDBJ whole genome shotgun (WGS) entry which is preliminary data.</text>
</comment>
<accession>A0ACC3CJ89</accession>
<evidence type="ECO:0000313" key="2">
    <source>
        <dbReference type="Proteomes" id="UP000798662"/>
    </source>
</evidence>
<proteinExistence type="predicted"/>
<gene>
    <name evidence="1" type="ORF">I4F81_012403</name>
</gene>
<dbReference type="Proteomes" id="UP000798662">
    <property type="component" value="Chromosome 3"/>
</dbReference>
<keyword evidence="2" id="KW-1185">Reference proteome</keyword>
<evidence type="ECO:0000313" key="1">
    <source>
        <dbReference type="EMBL" id="KAK1869938.1"/>
    </source>
</evidence>
<name>A0ACC3CJ89_PYRYE</name>
<organism evidence="1 2">
    <name type="scientific">Pyropia yezoensis</name>
    <name type="common">Susabi-nori</name>
    <name type="synonym">Porphyra yezoensis</name>
    <dbReference type="NCBI Taxonomy" id="2788"/>
    <lineage>
        <taxon>Eukaryota</taxon>
        <taxon>Rhodophyta</taxon>
        <taxon>Bangiophyceae</taxon>
        <taxon>Bangiales</taxon>
        <taxon>Bangiaceae</taxon>
        <taxon>Pyropia</taxon>
    </lineage>
</organism>